<feature type="region of interest" description="Disordered" evidence="1">
    <location>
        <begin position="1"/>
        <end position="21"/>
    </location>
</feature>
<comment type="caution">
    <text evidence="2">The sequence shown here is derived from an EMBL/GenBank/DDBJ whole genome shotgun (WGS) entry which is preliminary data.</text>
</comment>
<dbReference type="OrthoDB" id="74764at2759"/>
<keyword evidence="3" id="KW-1185">Reference proteome</keyword>
<organism evidence="2 3">
    <name type="scientific">Monosporascus ibericus</name>
    <dbReference type="NCBI Taxonomy" id="155417"/>
    <lineage>
        <taxon>Eukaryota</taxon>
        <taxon>Fungi</taxon>
        <taxon>Dikarya</taxon>
        <taxon>Ascomycota</taxon>
        <taxon>Pezizomycotina</taxon>
        <taxon>Sordariomycetes</taxon>
        <taxon>Xylariomycetidae</taxon>
        <taxon>Xylariales</taxon>
        <taxon>Xylariales incertae sedis</taxon>
        <taxon>Monosporascus</taxon>
    </lineage>
</organism>
<accession>A0A4Q4TNS3</accession>
<sequence>MYNTAREAFRPADPCPSSHPSPQPFVWSYNDDKGYGTHANYVLGWNGDSLQRAIDSDCMLQGCVGSVLET</sequence>
<dbReference type="STRING" id="155417.A0A4Q4TNS3"/>
<dbReference type="AlphaFoldDB" id="A0A4Q4TNS3"/>
<evidence type="ECO:0000256" key="1">
    <source>
        <dbReference type="SAM" id="MobiDB-lite"/>
    </source>
</evidence>
<evidence type="ECO:0000313" key="3">
    <source>
        <dbReference type="Proteomes" id="UP000293360"/>
    </source>
</evidence>
<dbReference type="Proteomes" id="UP000293360">
    <property type="component" value="Unassembled WGS sequence"/>
</dbReference>
<proteinExistence type="predicted"/>
<gene>
    <name evidence="2" type="ORF">DL764_001611</name>
</gene>
<reference evidence="2 3" key="1">
    <citation type="submission" date="2018-06" db="EMBL/GenBank/DDBJ databases">
        <title>Complete Genomes of Monosporascus.</title>
        <authorList>
            <person name="Robinson A.J."/>
            <person name="Natvig D.O."/>
        </authorList>
    </citation>
    <scope>NUCLEOTIDE SEQUENCE [LARGE SCALE GENOMIC DNA]</scope>
    <source>
        <strain evidence="2 3">CBS 110550</strain>
    </source>
</reference>
<protein>
    <submittedName>
        <fullName evidence="2">Uncharacterized protein</fullName>
    </submittedName>
</protein>
<evidence type="ECO:0000313" key="2">
    <source>
        <dbReference type="EMBL" id="RYP08901.1"/>
    </source>
</evidence>
<dbReference type="EMBL" id="QJNU01000052">
    <property type="protein sequence ID" value="RYP08901.1"/>
    <property type="molecule type" value="Genomic_DNA"/>
</dbReference>
<name>A0A4Q4TNS3_9PEZI</name>